<dbReference type="PANTHER" id="PTHR14136:SF17">
    <property type="entry name" value="BTB_POZ DOMAIN-CONTAINING PROTEIN KCTD9"/>
    <property type="match status" value="1"/>
</dbReference>
<dbReference type="SUPFAM" id="SSF141571">
    <property type="entry name" value="Pentapeptide repeat-like"/>
    <property type="match status" value="2"/>
</dbReference>
<sequence length="411" mass="42722">MRIAPLVVGVLFATPAALITALPASAATPAALPASAAHAAAAGPCKPRDRVNLRGKDFTHGATLPETLRCADLTKAKLDEAELGQKDLTGAILRDASLKEADLTQAHLEYADLRGADLSHADLGQLRAKQADLRGAILIDAEAGQAEFPHADLTEAVMTRVVLTQADLTDADLKSADLRGAGLGQIEGRTADFTGAKLADAKFSQAHLEYAVLRNADLEEAEFTQASLQGADFTGASVEAASFTQADDVNLTGARGSADDVPDDAITPAGDGNPITDVFSGAASDGGTSLAVSLVIVSAVGLGGTLLIWGVTHRRRQRNAAGYAAARRAAEEDVTRLGEEIDALDFDMKINQVTGPSAEWRAALDAYEAAKQTLLIAQTPQGLPEVASAVQHGRQALRAVRSWLSDVRGLG</sequence>
<keyword evidence="4" id="KW-1185">Reference proteome</keyword>
<organism evidence="3 4">
    <name type="scientific">Planotetraspora thailandica</name>
    <dbReference type="NCBI Taxonomy" id="487172"/>
    <lineage>
        <taxon>Bacteria</taxon>
        <taxon>Bacillati</taxon>
        <taxon>Actinomycetota</taxon>
        <taxon>Actinomycetes</taxon>
        <taxon>Streptosporangiales</taxon>
        <taxon>Streptosporangiaceae</taxon>
        <taxon>Planotetraspora</taxon>
    </lineage>
</organism>
<evidence type="ECO:0000313" key="4">
    <source>
        <dbReference type="Proteomes" id="UP000605992"/>
    </source>
</evidence>
<evidence type="ECO:0000256" key="2">
    <source>
        <dbReference type="SAM" id="SignalP"/>
    </source>
</evidence>
<dbReference type="EMBL" id="BOOR01000008">
    <property type="protein sequence ID" value="GII53200.1"/>
    <property type="molecule type" value="Genomic_DNA"/>
</dbReference>
<keyword evidence="2" id="KW-0732">Signal</keyword>
<protein>
    <recommendedName>
        <fullName evidence="5">Pentapeptide repeat-containing protein</fullName>
    </recommendedName>
</protein>
<feature type="signal peptide" evidence="2">
    <location>
        <begin position="1"/>
        <end position="26"/>
    </location>
</feature>
<proteinExistence type="predicted"/>
<comment type="caution">
    <text evidence="3">The sequence shown here is derived from an EMBL/GenBank/DDBJ whole genome shotgun (WGS) entry which is preliminary data.</text>
</comment>
<gene>
    <name evidence="3" type="ORF">Pth03_15890</name>
</gene>
<dbReference type="PANTHER" id="PTHR14136">
    <property type="entry name" value="BTB_POZ DOMAIN-CONTAINING PROTEIN KCTD9"/>
    <property type="match status" value="1"/>
</dbReference>
<dbReference type="InterPro" id="IPR051082">
    <property type="entry name" value="Pentapeptide-BTB/POZ_domain"/>
</dbReference>
<dbReference type="Gene3D" id="2.160.20.80">
    <property type="entry name" value="E3 ubiquitin-protein ligase SopA"/>
    <property type="match status" value="2"/>
</dbReference>
<dbReference type="InterPro" id="IPR001646">
    <property type="entry name" value="5peptide_repeat"/>
</dbReference>
<evidence type="ECO:0008006" key="5">
    <source>
        <dbReference type="Google" id="ProtNLM"/>
    </source>
</evidence>
<reference evidence="3" key="1">
    <citation type="submission" date="2021-01" db="EMBL/GenBank/DDBJ databases">
        <title>Whole genome shotgun sequence of Planotetraspora thailandica NBRC 104271.</title>
        <authorList>
            <person name="Komaki H."/>
            <person name="Tamura T."/>
        </authorList>
    </citation>
    <scope>NUCLEOTIDE SEQUENCE</scope>
    <source>
        <strain evidence="3">NBRC 104271</strain>
    </source>
</reference>
<keyword evidence="1" id="KW-1133">Transmembrane helix</keyword>
<feature type="chain" id="PRO_5035144661" description="Pentapeptide repeat-containing protein" evidence="2">
    <location>
        <begin position="27"/>
        <end position="411"/>
    </location>
</feature>
<dbReference type="Proteomes" id="UP000605992">
    <property type="component" value="Unassembled WGS sequence"/>
</dbReference>
<dbReference type="Pfam" id="PF00805">
    <property type="entry name" value="Pentapeptide"/>
    <property type="match status" value="3"/>
</dbReference>
<dbReference type="RefSeq" id="WP_203943464.1">
    <property type="nucleotide sequence ID" value="NZ_BOOR01000008.1"/>
</dbReference>
<evidence type="ECO:0000256" key="1">
    <source>
        <dbReference type="SAM" id="Phobius"/>
    </source>
</evidence>
<accession>A0A8J3UYX6</accession>
<keyword evidence="1" id="KW-0812">Transmembrane</keyword>
<keyword evidence="1" id="KW-0472">Membrane</keyword>
<dbReference type="AlphaFoldDB" id="A0A8J3UYX6"/>
<feature type="transmembrane region" description="Helical" evidence="1">
    <location>
        <begin position="290"/>
        <end position="311"/>
    </location>
</feature>
<evidence type="ECO:0000313" key="3">
    <source>
        <dbReference type="EMBL" id="GII53200.1"/>
    </source>
</evidence>
<name>A0A8J3UYX6_9ACTN</name>